<dbReference type="Proteomes" id="UP000735302">
    <property type="component" value="Unassembled WGS sequence"/>
</dbReference>
<name>A0AAV3YXY5_9GAST</name>
<evidence type="ECO:0000313" key="2">
    <source>
        <dbReference type="Proteomes" id="UP000735302"/>
    </source>
</evidence>
<gene>
    <name evidence="1" type="ORF">PoB_001425500</name>
</gene>
<dbReference type="EMBL" id="BLXT01001780">
    <property type="protein sequence ID" value="GFN87749.1"/>
    <property type="molecule type" value="Genomic_DNA"/>
</dbReference>
<evidence type="ECO:0000313" key="1">
    <source>
        <dbReference type="EMBL" id="GFN87749.1"/>
    </source>
</evidence>
<reference evidence="1 2" key="1">
    <citation type="journal article" date="2021" name="Elife">
        <title>Chloroplast acquisition without the gene transfer in kleptoplastic sea slugs, Plakobranchus ocellatus.</title>
        <authorList>
            <person name="Maeda T."/>
            <person name="Takahashi S."/>
            <person name="Yoshida T."/>
            <person name="Shimamura S."/>
            <person name="Takaki Y."/>
            <person name="Nagai Y."/>
            <person name="Toyoda A."/>
            <person name="Suzuki Y."/>
            <person name="Arimoto A."/>
            <person name="Ishii H."/>
            <person name="Satoh N."/>
            <person name="Nishiyama T."/>
            <person name="Hasebe M."/>
            <person name="Maruyama T."/>
            <person name="Minagawa J."/>
            <person name="Obokata J."/>
            <person name="Shigenobu S."/>
        </authorList>
    </citation>
    <scope>NUCLEOTIDE SEQUENCE [LARGE SCALE GENOMIC DNA]</scope>
</reference>
<comment type="caution">
    <text evidence="1">The sequence shown here is derived from an EMBL/GenBank/DDBJ whole genome shotgun (WGS) entry which is preliminary data.</text>
</comment>
<dbReference type="AlphaFoldDB" id="A0AAV3YXY5"/>
<accession>A0AAV3YXY5</accession>
<protein>
    <submittedName>
        <fullName evidence="1">Uncharacterized protein</fullName>
    </submittedName>
</protein>
<sequence>MLRQSMAETINNSYDIQLCATKRNKQQARVRSGFCIQPVHNKVISGFQALRQAGAPVAGLELAIEGFLHISERFLYPSVPHKRGMRSLQSLGVEII</sequence>
<organism evidence="1 2">
    <name type="scientific">Plakobranchus ocellatus</name>
    <dbReference type="NCBI Taxonomy" id="259542"/>
    <lineage>
        <taxon>Eukaryota</taxon>
        <taxon>Metazoa</taxon>
        <taxon>Spiralia</taxon>
        <taxon>Lophotrochozoa</taxon>
        <taxon>Mollusca</taxon>
        <taxon>Gastropoda</taxon>
        <taxon>Heterobranchia</taxon>
        <taxon>Euthyneura</taxon>
        <taxon>Panpulmonata</taxon>
        <taxon>Sacoglossa</taxon>
        <taxon>Placobranchoidea</taxon>
        <taxon>Plakobranchidae</taxon>
        <taxon>Plakobranchus</taxon>
    </lineage>
</organism>
<proteinExistence type="predicted"/>
<keyword evidence="2" id="KW-1185">Reference proteome</keyword>